<protein>
    <submittedName>
        <fullName evidence="1">Uncharacterized protein</fullName>
    </submittedName>
</protein>
<reference evidence="1" key="1">
    <citation type="submission" date="2021-01" db="UniProtKB">
        <authorList>
            <consortium name="EnsemblPlants"/>
        </authorList>
    </citation>
    <scope>IDENTIFICATION</scope>
</reference>
<evidence type="ECO:0000313" key="2">
    <source>
        <dbReference type="Proteomes" id="UP000594263"/>
    </source>
</evidence>
<sequence>MKLYQQQESQVGNCQLKWWKRQVKTRWTIQCGGFNIVHPWNKENTNVCSSSQLHMFIARVICLQARLASYESWRFD</sequence>
<proteinExistence type="predicted"/>
<dbReference type="AlphaFoldDB" id="A0A7N0TCE5"/>
<name>A0A7N0TCE5_KALFE</name>
<organism evidence="1 2">
    <name type="scientific">Kalanchoe fedtschenkoi</name>
    <name type="common">Lavender scallops</name>
    <name type="synonym">South American air plant</name>
    <dbReference type="NCBI Taxonomy" id="63787"/>
    <lineage>
        <taxon>Eukaryota</taxon>
        <taxon>Viridiplantae</taxon>
        <taxon>Streptophyta</taxon>
        <taxon>Embryophyta</taxon>
        <taxon>Tracheophyta</taxon>
        <taxon>Spermatophyta</taxon>
        <taxon>Magnoliopsida</taxon>
        <taxon>eudicotyledons</taxon>
        <taxon>Gunneridae</taxon>
        <taxon>Pentapetalae</taxon>
        <taxon>Saxifragales</taxon>
        <taxon>Crassulaceae</taxon>
        <taxon>Kalanchoe</taxon>
    </lineage>
</organism>
<evidence type="ECO:0000313" key="1">
    <source>
        <dbReference type="EnsemblPlants" id="Kaladp0032s0391.1.v1.1.CDS.1"/>
    </source>
</evidence>
<accession>A0A7N0TCE5</accession>
<keyword evidence="2" id="KW-1185">Reference proteome</keyword>
<dbReference type="Gramene" id="Kaladp0032s0391.1.v1.1">
    <property type="protein sequence ID" value="Kaladp0032s0391.1.v1.1.CDS.1"/>
    <property type="gene ID" value="Kaladp0032s0391.v1.1"/>
</dbReference>
<dbReference type="EnsemblPlants" id="Kaladp0032s0391.1.v1.1">
    <property type="protein sequence ID" value="Kaladp0032s0391.1.v1.1.CDS.1"/>
    <property type="gene ID" value="Kaladp0032s0391.v1.1"/>
</dbReference>
<dbReference type="Proteomes" id="UP000594263">
    <property type="component" value="Unplaced"/>
</dbReference>